<keyword evidence="3" id="KW-0804">Transcription</keyword>
<dbReference type="InterPro" id="IPR018060">
    <property type="entry name" value="HTH_AraC"/>
</dbReference>
<keyword evidence="1" id="KW-0805">Transcription regulation</keyword>
<dbReference type="InterPro" id="IPR009057">
    <property type="entry name" value="Homeodomain-like_sf"/>
</dbReference>
<accession>A0AAE3VUD3</accession>
<evidence type="ECO:0000259" key="4">
    <source>
        <dbReference type="PROSITE" id="PS01124"/>
    </source>
</evidence>
<name>A0AAE3VUD3_9ACTN</name>
<dbReference type="AlphaFoldDB" id="A0AAE3VUD3"/>
<keyword evidence="6" id="KW-1185">Reference proteome</keyword>
<dbReference type="EMBL" id="JAUSUZ010000001">
    <property type="protein sequence ID" value="MDQ0363815.1"/>
    <property type="molecule type" value="Genomic_DNA"/>
</dbReference>
<dbReference type="PROSITE" id="PS00041">
    <property type="entry name" value="HTH_ARAC_FAMILY_1"/>
    <property type="match status" value="1"/>
</dbReference>
<evidence type="ECO:0000256" key="3">
    <source>
        <dbReference type="ARBA" id="ARBA00023163"/>
    </source>
</evidence>
<dbReference type="PROSITE" id="PS01124">
    <property type="entry name" value="HTH_ARAC_FAMILY_2"/>
    <property type="match status" value="1"/>
</dbReference>
<reference evidence="5 6" key="1">
    <citation type="submission" date="2023-07" db="EMBL/GenBank/DDBJ databases">
        <title>Sequencing the genomes of 1000 actinobacteria strains.</title>
        <authorList>
            <person name="Klenk H.-P."/>
        </authorList>
    </citation>
    <scope>NUCLEOTIDE SEQUENCE [LARGE SCALE GENOMIC DNA]</scope>
    <source>
        <strain evidence="5 6">DSM 44709</strain>
    </source>
</reference>
<dbReference type="InterPro" id="IPR050204">
    <property type="entry name" value="AraC_XylS_family_regulators"/>
</dbReference>
<dbReference type="SMART" id="SM00342">
    <property type="entry name" value="HTH_ARAC"/>
    <property type="match status" value="1"/>
</dbReference>
<dbReference type="PANTHER" id="PTHR46796:SF13">
    <property type="entry name" value="HTH-TYPE TRANSCRIPTIONAL ACTIVATOR RHAS"/>
    <property type="match status" value="1"/>
</dbReference>
<sequence>MDPISQAISTLRVGRGTVRRFRQSGAWGLGYAGLTGSGFHVLLHGTAWLLSAERAPVALAPGDVVLITSGADHGLASAPRPMRGLVPVALGTAEPAPGPADAEFLCGAYRLRPGQHVHPFLAALPDPIVVRAGGPPGAVVALLDARHAAGPIVDAERHALLDLMIADALRRWLATAAWPVPADPAITAAVRAIDADPDHRWTVRDLSRAAGMSRATFTRRFTAALGRPPAAYLLAHRLRHAARLLRETDAPLATVARRAGYATESALAGAFRREYGMAPGAFRRAGRPGKQERS</sequence>
<dbReference type="RefSeq" id="WP_307234742.1">
    <property type="nucleotide sequence ID" value="NZ_JAUSUZ010000001.1"/>
</dbReference>
<feature type="domain" description="HTH araC/xylS-type" evidence="4">
    <location>
        <begin position="187"/>
        <end position="285"/>
    </location>
</feature>
<dbReference type="Pfam" id="PF12833">
    <property type="entry name" value="HTH_18"/>
    <property type="match status" value="1"/>
</dbReference>
<dbReference type="Pfam" id="PF12852">
    <property type="entry name" value="Cupin_6"/>
    <property type="match status" value="1"/>
</dbReference>
<evidence type="ECO:0000256" key="1">
    <source>
        <dbReference type="ARBA" id="ARBA00023015"/>
    </source>
</evidence>
<dbReference type="SUPFAM" id="SSF46689">
    <property type="entry name" value="Homeodomain-like"/>
    <property type="match status" value="2"/>
</dbReference>
<organism evidence="5 6">
    <name type="scientific">Catenuloplanes indicus</name>
    <dbReference type="NCBI Taxonomy" id="137267"/>
    <lineage>
        <taxon>Bacteria</taxon>
        <taxon>Bacillati</taxon>
        <taxon>Actinomycetota</taxon>
        <taxon>Actinomycetes</taxon>
        <taxon>Micromonosporales</taxon>
        <taxon>Micromonosporaceae</taxon>
        <taxon>Catenuloplanes</taxon>
    </lineage>
</organism>
<keyword evidence="2 5" id="KW-0238">DNA-binding</keyword>
<protein>
    <submittedName>
        <fullName evidence="5">AraC-like DNA-binding protein</fullName>
    </submittedName>
</protein>
<proteinExistence type="predicted"/>
<dbReference type="GO" id="GO:0003700">
    <property type="term" value="F:DNA-binding transcription factor activity"/>
    <property type="evidence" value="ECO:0007669"/>
    <property type="project" value="InterPro"/>
</dbReference>
<dbReference type="Proteomes" id="UP001240236">
    <property type="component" value="Unassembled WGS sequence"/>
</dbReference>
<comment type="caution">
    <text evidence="5">The sequence shown here is derived from an EMBL/GenBank/DDBJ whole genome shotgun (WGS) entry which is preliminary data.</text>
</comment>
<gene>
    <name evidence="5" type="ORF">J2S42_000484</name>
</gene>
<evidence type="ECO:0000256" key="2">
    <source>
        <dbReference type="ARBA" id="ARBA00023125"/>
    </source>
</evidence>
<dbReference type="GO" id="GO:0043565">
    <property type="term" value="F:sequence-specific DNA binding"/>
    <property type="evidence" value="ECO:0007669"/>
    <property type="project" value="InterPro"/>
</dbReference>
<dbReference type="InterPro" id="IPR032783">
    <property type="entry name" value="AraC_lig"/>
</dbReference>
<dbReference type="InterPro" id="IPR018062">
    <property type="entry name" value="HTH_AraC-typ_CS"/>
</dbReference>
<dbReference type="PANTHER" id="PTHR46796">
    <property type="entry name" value="HTH-TYPE TRANSCRIPTIONAL ACTIVATOR RHAS-RELATED"/>
    <property type="match status" value="1"/>
</dbReference>
<dbReference type="Gene3D" id="1.10.10.60">
    <property type="entry name" value="Homeodomain-like"/>
    <property type="match status" value="2"/>
</dbReference>
<evidence type="ECO:0000313" key="5">
    <source>
        <dbReference type="EMBL" id="MDQ0363815.1"/>
    </source>
</evidence>
<evidence type="ECO:0000313" key="6">
    <source>
        <dbReference type="Proteomes" id="UP001240236"/>
    </source>
</evidence>